<organism evidence="4 5">
    <name type="scientific">Dorea formicigenerans</name>
    <dbReference type="NCBI Taxonomy" id="39486"/>
    <lineage>
        <taxon>Bacteria</taxon>
        <taxon>Bacillati</taxon>
        <taxon>Bacillota</taxon>
        <taxon>Clostridia</taxon>
        <taxon>Lachnospirales</taxon>
        <taxon>Lachnospiraceae</taxon>
        <taxon>Dorea</taxon>
    </lineage>
</organism>
<dbReference type="Proteomes" id="UP000266376">
    <property type="component" value="Unassembled WGS sequence"/>
</dbReference>
<evidence type="ECO:0000313" key="4">
    <source>
        <dbReference type="EMBL" id="RGW48824.1"/>
    </source>
</evidence>
<sequence>MGIFSKPEIIILKESNSAEEHLAKLEELLPRATGKVKENIQKEIILTKAGIDGEKKVLYELKNSNMDLVVLQDICIRAKDGREAQIDFVIVTSKLMILLECKNLVGNIEIDSKGNFSRTIQYGKRYWKEGIYSPITQNERHMEVLKECKSEEWNAVMGAMVRMSFSSFHKSLVVLANEKTYLNDRYAKKEVKEQVIRADQLIATIRRMNAESKLSKSTKKEMLGFGKKMLERDTGERKDYAARYEELIDLVEAEELEVTEKEEAVVDAKTVVAESVAGEQKTVTQIEEEPAMMNPTILEEVQMEISATTGKIICPVCGGELVLRTARRGANTGKQFYGCSSFPRCRYILNIAENLEKSDTSHSKK</sequence>
<evidence type="ECO:0000256" key="1">
    <source>
        <dbReference type="SAM" id="Coils"/>
    </source>
</evidence>
<dbReference type="EMBL" id="QSAJ01000051">
    <property type="protein sequence ID" value="RGW48824.1"/>
    <property type="molecule type" value="Genomic_DNA"/>
</dbReference>
<dbReference type="AlphaFoldDB" id="A0A395XJZ2"/>
<protein>
    <recommendedName>
        <fullName evidence="2">NERD domain-containing protein</fullName>
    </recommendedName>
</protein>
<dbReference type="Gene3D" id="3.30.65.10">
    <property type="entry name" value="Bacterial Topoisomerase I, domain 1"/>
    <property type="match status" value="1"/>
</dbReference>
<dbReference type="InterPro" id="IPR011528">
    <property type="entry name" value="NERD"/>
</dbReference>
<dbReference type="GO" id="GO:0003916">
    <property type="term" value="F:DNA topoisomerase activity"/>
    <property type="evidence" value="ECO:0007669"/>
    <property type="project" value="InterPro"/>
</dbReference>
<dbReference type="Pfam" id="PF01396">
    <property type="entry name" value="Zn_ribbon_Top1"/>
    <property type="match status" value="1"/>
</dbReference>
<feature type="domain" description="NERD" evidence="2">
    <location>
        <begin position="49"/>
        <end position="168"/>
    </location>
</feature>
<evidence type="ECO:0000313" key="6">
    <source>
        <dbReference type="Proteomes" id="UP000285981"/>
    </source>
</evidence>
<evidence type="ECO:0000259" key="2">
    <source>
        <dbReference type="PROSITE" id="PS50965"/>
    </source>
</evidence>
<accession>A0A395XJZ2</accession>
<gene>
    <name evidence="4" type="ORF">DWV67_14485</name>
    <name evidence="3" type="ORF">DWX78_14615</name>
</gene>
<dbReference type="GO" id="GO:0003677">
    <property type="term" value="F:DNA binding"/>
    <property type="evidence" value="ECO:0007669"/>
    <property type="project" value="InterPro"/>
</dbReference>
<reference evidence="5 6" key="1">
    <citation type="submission" date="2018-08" db="EMBL/GenBank/DDBJ databases">
        <title>A genome reference for cultivated species of the human gut microbiota.</title>
        <authorList>
            <person name="Zou Y."/>
            <person name="Xue W."/>
            <person name="Luo G."/>
        </authorList>
    </citation>
    <scope>NUCLEOTIDE SEQUENCE [LARGE SCALE GENOMIC DNA]</scope>
    <source>
        <strain evidence="4 5">AF12-11</strain>
        <strain evidence="3 6">AF21-25</strain>
    </source>
</reference>
<dbReference type="SUPFAM" id="SSF57783">
    <property type="entry name" value="Zinc beta-ribbon"/>
    <property type="match status" value="1"/>
</dbReference>
<dbReference type="Proteomes" id="UP000285981">
    <property type="component" value="Unassembled WGS sequence"/>
</dbReference>
<dbReference type="Pfam" id="PF08378">
    <property type="entry name" value="NERD"/>
    <property type="match status" value="1"/>
</dbReference>
<dbReference type="GO" id="GO:0005694">
    <property type="term" value="C:chromosome"/>
    <property type="evidence" value="ECO:0007669"/>
    <property type="project" value="InterPro"/>
</dbReference>
<name>A0A395XJZ2_9FIRM</name>
<proteinExistence type="predicted"/>
<evidence type="ECO:0000313" key="5">
    <source>
        <dbReference type="Proteomes" id="UP000266376"/>
    </source>
</evidence>
<feature type="coiled-coil region" evidence="1">
    <location>
        <begin position="237"/>
        <end position="264"/>
    </location>
</feature>
<dbReference type="GO" id="GO:0006265">
    <property type="term" value="P:DNA topological change"/>
    <property type="evidence" value="ECO:0007669"/>
    <property type="project" value="InterPro"/>
</dbReference>
<dbReference type="EMBL" id="QRVU01000117">
    <property type="protein sequence ID" value="RGS67143.1"/>
    <property type="molecule type" value="Genomic_DNA"/>
</dbReference>
<keyword evidence="1" id="KW-0175">Coiled coil</keyword>
<comment type="caution">
    <text evidence="4">The sequence shown here is derived from an EMBL/GenBank/DDBJ whole genome shotgun (WGS) entry which is preliminary data.</text>
</comment>
<dbReference type="InterPro" id="IPR013498">
    <property type="entry name" value="Topo_IA_Znf"/>
</dbReference>
<dbReference type="PROSITE" id="PS50965">
    <property type="entry name" value="NERD"/>
    <property type="match status" value="1"/>
</dbReference>
<evidence type="ECO:0000313" key="3">
    <source>
        <dbReference type="EMBL" id="RGS67143.1"/>
    </source>
</evidence>